<dbReference type="Proteomes" id="UP001501000">
    <property type="component" value="Unassembled WGS sequence"/>
</dbReference>
<evidence type="ECO:0000313" key="3">
    <source>
        <dbReference type="Proteomes" id="UP001501000"/>
    </source>
</evidence>
<evidence type="ECO:0000313" key="2">
    <source>
        <dbReference type="EMBL" id="GAA3918402.1"/>
    </source>
</evidence>
<gene>
    <name evidence="2" type="ORF">GCM10022244_29550</name>
</gene>
<feature type="region of interest" description="Disordered" evidence="1">
    <location>
        <begin position="65"/>
        <end position="97"/>
    </location>
</feature>
<proteinExistence type="predicted"/>
<reference evidence="3" key="1">
    <citation type="journal article" date="2019" name="Int. J. Syst. Evol. Microbiol.">
        <title>The Global Catalogue of Microorganisms (GCM) 10K type strain sequencing project: providing services to taxonomists for standard genome sequencing and annotation.</title>
        <authorList>
            <consortium name="The Broad Institute Genomics Platform"/>
            <consortium name="The Broad Institute Genome Sequencing Center for Infectious Disease"/>
            <person name="Wu L."/>
            <person name="Ma J."/>
        </authorList>
    </citation>
    <scope>NUCLEOTIDE SEQUENCE [LARGE SCALE GENOMIC DNA]</scope>
    <source>
        <strain evidence="3">JCM 16956</strain>
    </source>
</reference>
<keyword evidence="3" id="KW-1185">Reference proteome</keyword>
<evidence type="ECO:0000256" key="1">
    <source>
        <dbReference type="SAM" id="MobiDB-lite"/>
    </source>
</evidence>
<protein>
    <submittedName>
        <fullName evidence="2">Uncharacterized protein</fullName>
    </submittedName>
</protein>
<name>A0ABP7MAN9_9ACTN</name>
<accession>A0ABP7MAN9</accession>
<comment type="caution">
    <text evidence="2">The sequence shown here is derived from an EMBL/GenBank/DDBJ whole genome shotgun (WGS) entry which is preliminary data.</text>
</comment>
<organism evidence="2 3">
    <name type="scientific">Streptomyces gulbargensis</name>
    <dbReference type="NCBI Taxonomy" id="364901"/>
    <lineage>
        <taxon>Bacteria</taxon>
        <taxon>Bacillati</taxon>
        <taxon>Actinomycetota</taxon>
        <taxon>Actinomycetes</taxon>
        <taxon>Kitasatosporales</taxon>
        <taxon>Streptomycetaceae</taxon>
        <taxon>Streptomyces</taxon>
    </lineage>
</organism>
<sequence>MVIGGQVVPDVFDRGLGVAESEKCFHRDFRPPLSLVLTELPELAMQFAPGGCLFPGKQLRLARESYRADRPAGRSGLPQGLPSFDKEQATQGEIAHY</sequence>
<dbReference type="EMBL" id="BAABAJ010000008">
    <property type="protein sequence ID" value="GAA3918402.1"/>
    <property type="molecule type" value="Genomic_DNA"/>
</dbReference>